<accession>A0ABQ7A8F9</accession>
<sequence>MCKPSGKFADGKETLKVWEPHLVVAAKTGKCGPRPSENMSIYAVVVHWFGLFKDLILIAEQTYIQCRSQIWRAGLPWLKGQLSLGMKILLSCCSGTQK</sequence>
<organism evidence="1 2">
    <name type="scientific">Brassica cretica</name>
    <name type="common">Mustard</name>
    <dbReference type="NCBI Taxonomy" id="69181"/>
    <lineage>
        <taxon>Eukaryota</taxon>
        <taxon>Viridiplantae</taxon>
        <taxon>Streptophyta</taxon>
        <taxon>Embryophyta</taxon>
        <taxon>Tracheophyta</taxon>
        <taxon>Spermatophyta</taxon>
        <taxon>Magnoliopsida</taxon>
        <taxon>eudicotyledons</taxon>
        <taxon>Gunneridae</taxon>
        <taxon>Pentapetalae</taxon>
        <taxon>rosids</taxon>
        <taxon>malvids</taxon>
        <taxon>Brassicales</taxon>
        <taxon>Brassicaceae</taxon>
        <taxon>Brassiceae</taxon>
        <taxon>Brassica</taxon>
    </lineage>
</organism>
<keyword evidence="2" id="KW-1185">Reference proteome</keyword>
<gene>
    <name evidence="1" type="ORF">DY000_02057590</name>
</gene>
<comment type="caution">
    <text evidence="1">The sequence shown here is derived from an EMBL/GenBank/DDBJ whole genome shotgun (WGS) entry which is preliminary data.</text>
</comment>
<evidence type="ECO:0000313" key="1">
    <source>
        <dbReference type="EMBL" id="KAF3493900.1"/>
    </source>
</evidence>
<protein>
    <submittedName>
        <fullName evidence="1">Uncharacterized protein</fullName>
    </submittedName>
</protein>
<proteinExistence type="predicted"/>
<dbReference type="Proteomes" id="UP000266723">
    <property type="component" value="Unassembled WGS sequence"/>
</dbReference>
<reference evidence="1 2" key="1">
    <citation type="journal article" date="2020" name="BMC Genomics">
        <title>Intraspecific diversification of the crop wild relative Brassica cretica Lam. using demographic model selection.</title>
        <authorList>
            <person name="Kioukis A."/>
            <person name="Michalopoulou V.A."/>
            <person name="Briers L."/>
            <person name="Pirintsos S."/>
            <person name="Studholme D.J."/>
            <person name="Pavlidis P."/>
            <person name="Sarris P.F."/>
        </authorList>
    </citation>
    <scope>NUCLEOTIDE SEQUENCE [LARGE SCALE GENOMIC DNA]</scope>
    <source>
        <strain evidence="2">cv. PFS-1207/04</strain>
    </source>
</reference>
<dbReference type="EMBL" id="QGKV02002055">
    <property type="protein sequence ID" value="KAF3493900.1"/>
    <property type="molecule type" value="Genomic_DNA"/>
</dbReference>
<evidence type="ECO:0000313" key="2">
    <source>
        <dbReference type="Proteomes" id="UP000266723"/>
    </source>
</evidence>
<name>A0ABQ7A8F9_BRACR</name>